<sequence>MITKTQPSELCFLQFTSGSTCDAKGVMITHGGLIHNVKMMKKRYRSTSKTILISWLPQYHDMGLIEGLFTTLGLAWTWIIMVYGVFLTVAVTTFHLLTFSVRYTHQVPPVHPPVMRCYMMPATTLTVVGMCFTALLLSLLALAAHLIACRRHR</sequence>
<name>C5X7R0_SORBI</name>
<dbReference type="EMBL" id="CM000761">
    <property type="protein sequence ID" value="EER97164.2"/>
    <property type="molecule type" value="Genomic_DNA"/>
</dbReference>
<evidence type="ECO:0000313" key="4">
    <source>
        <dbReference type="Proteomes" id="UP000000768"/>
    </source>
</evidence>
<feature type="transmembrane region" description="Helical" evidence="1">
    <location>
        <begin position="118"/>
        <end position="148"/>
    </location>
</feature>
<dbReference type="PANTHER" id="PTHR22754">
    <property type="entry name" value="DISCO-INTERACTING PROTEIN 2 DIP2 -RELATED"/>
    <property type="match status" value="1"/>
</dbReference>
<keyword evidence="1" id="KW-0812">Transmembrane</keyword>
<feature type="transmembrane region" description="Helical" evidence="1">
    <location>
        <begin position="72"/>
        <end position="98"/>
    </location>
</feature>
<dbReference type="Gramene" id="EER97164">
    <property type="protein sequence ID" value="EER97164"/>
    <property type="gene ID" value="SORBI_3002G291350"/>
</dbReference>
<dbReference type="STRING" id="4558.C5X7R0"/>
<dbReference type="SUPFAM" id="SSF56801">
    <property type="entry name" value="Acetyl-CoA synthetase-like"/>
    <property type="match status" value="1"/>
</dbReference>
<dbReference type="InParanoid" id="C5X7R0"/>
<dbReference type="InterPro" id="IPR042099">
    <property type="entry name" value="ANL_N_sf"/>
</dbReference>
<dbReference type="AlphaFoldDB" id="C5X7R0"/>
<evidence type="ECO:0000313" key="3">
    <source>
        <dbReference type="EMBL" id="EER97164.2"/>
    </source>
</evidence>
<dbReference type="HOGENOM" id="CLU_003931_0_0_1"/>
<dbReference type="InterPro" id="IPR000873">
    <property type="entry name" value="AMP-dep_synth/lig_dom"/>
</dbReference>
<protein>
    <recommendedName>
        <fullName evidence="2">AMP-dependent synthetase/ligase domain-containing protein</fullName>
    </recommendedName>
</protein>
<dbReference type="KEGG" id="sbi:8074187"/>
<gene>
    <name evidence="3" type="ORF">SORBI_3002G291350</name>
</gene>
<keyword evidence="1" id="KW-1133">Transmembrane helix</keyword>
<dbReference type="OrthoDB" id="656546at2759"/>
<evidence type="ECO:0000256" key="1">
    <source>
        <dbReference type="SAM" id="Phobius"/>
    </source>
</evidence>
<organism evidence="3 4">
    <name type="scientific">Sorghum bicolor</name>
    <name type="common">Sorghum</name>
    <name type="synonym">Sorghum vulgare</name>
    <dbReference type="NCBI Taxonomy" id="4558"/>
    <lineage>
        <taxon>Eukaryota</taxon>
        <taxon>Viridiplantae</taxon>
        <taxon>Streptophyta</taxon>
        <taxon>Embryophyta</taxon>
        <taxon>Tracheophyta</taxon>
        <taxon>Spermatophyta</taxon>
        <taxon>Magnoliopsida</taxon>
        <taxon>Liliopsida</taxon>
        <taxon>Poales</taxon>
        <taxon>Poaceae</taxon>
        <taxon>PACMAD clade</taxon>
        <taxon>Panicoideae</taxon>
        <taxon>Andropogonodae</taxon>
        <taxon>Andropogoneae</taxon>
        <taxon>Sorghinae</taxon>
        <taxon>Sorghum</taxon>
    </lineage>
</organism>
<keyword evidence="4" id="KW-1185">Reference proteome</keyword>
<reference evidence="3 4" key="1">
    <citation type="journal article" date="2009" name="Nature">
        <title>The Sorghum bicolor genome and the diversification of grasses.</title>
        <authorList>
            <person name="Paterson A.H."/>
            <person name="Bowers J.E."/>
            <person name="Bruggmann R."/>
            <person name="Dubchak I."/>
            <person name="Grimwood J."/>
            <person name="Gundlach H."/>
            <person name="Haberer G."/>
            <person name="Hellsten U."/>
            <person name="Mitros T."/>
            <person name="Poliakov A."/>
            <person name="Schmutz J."/>
            <person name="Spannagl M."/>
            <person name="Tang H."/>
            <person name="Wang X."/>
            <person name="Wicker T."/>
            <person name="Bharti A.K."/>
            <person name="Chapman J."/>
            <person name="Feltus F.A."/>
            <person name="Gowik U."/>
            <person name="Grigoriev I.V."/>
            <person name="Lyons E."/>
            <person name="Maher C.A."/>
            <person name="Martis M."/>
            <person name="Narechania A."/>
            <person name="Otillar R.P."/>
            <person name="Penning B.W."/>
            <person name="Salamov A.A."/>
            <person name="Wang Y."/>
            <person name="Zhang L."/>
            <person name="Carpita N.C."/>
            <person name="Freeling M."/>
            <person name="Gingle A.R."/>
            <person name="Hash C.T."/>
            <person name="Keller B."/>
            <person name="Klein P."/>
            <person name="Kresovich S."/>
            <person name="McCann M.C."/>
            <person name="Ming R."/>
            <person name="Peterson D.G."/>
            <person name="Mehboob-ur-Rahman"/>
            <person name="Ware D."/>
            <person name="Westhoff P."/>
            <person name="Mayer K.F."/>
            <person name="Messing J."/>
            <person name="Rokhsar D.S."/>
        </authorList>
    </citation>
    <scope>NUCLEOTIDE SEQUENCE [LARGE SCALE GENOMIC DNA]</scope>
    <source>
        <strain evidence="4">cv. BTx623</strain>
    </source>
</reference>
<dbReference type="PANTHER" id="PTHR22754:SF32">
    <property type="entry name" value="DISCO-INTERACTING PROTEIN 2"/>
    <property type="match status" value="1"/>
</dbReference>
<reference evidence="4" key="2">
    <citation type="journal article" date="2018" name="Plant J.">
        <title>The Sorghum bicolor reference genome: improved assembly, gene annotations, a transcriptome atlas, and signatures of genome organization.</title>
        <authorList>
            <person name="McCormick R.F."/>
            <person name="Truong S.K."/>
            <person name="Sreedasyam A."/>
            <person name="Jenkins J."/>
            <person name="Shu S."/>
            <person name="Sims D."/>
            <person name="Kennedy M."/>
            <person name="Amirebrahimi M."/>
            <person name="Weers B.D."/>
            <person name="McKinley B."/>
            <person name="Mattison A."/>
            <person name="Morishige D.T."/>
            <person name="Grimwood J."/>
            <person name="Schmutz J."/>
            <person name="Mullet J.E."/>
        </authorList>
    </citation>
    <scope>NUCLEOTIDE SEQUENCE [LARGE SCALE GENOMIC DNA]</scope>
    <source>
        <strain evidence="4">cv. BTx623</strain>
    </source>
</reference>
<dbReference type="Proteomes" id="UP000000768">
    <property type="component" value="Chromosome 2"/>
</dbReference>
<feature type="domain" description="AMP-dependent synthetase/ligase" evidence="2">
    <location>
        <begin position="4"/>
        <end position="111"/>
    </location>
</feature>
<evidence type="ECO:0000259" key="2">
    <source>
        <dbReference type="Pfam" id="PF00501"/>
    </source>
</evidence>
<dbReference type="Gene3D" id="3.40.50.12780">
    <property type="entry name" value="N-terminal domain of ligase-like"/>
    <property type="match status" value="1"/>
</dbReference>
<dbReference type="Pfam" id="PF00501">
    <property type="entry name" value="AMP-binding"/>
    <property type="match status" value="1"/>
</dbReference>
<keyword evidence="1" id="KW-0472">Membrane</keyword>
<proteinExistence type="predicted"/>
<accession>C5X7R0</accession>